<gene>
    <name evidence="1" type="ORF">EJA03_09200</name>
</gene>
<proteinExistence type="predicted"/>
<evidence type="ECO:0000313" key="2">
    <source>
        <dbReference type="Proteomes" id="UP000269041"/>
    </source>
</evidence>
<name>A0A3R9FPQ6_9VIBR</name>
<organism evidence="1 2">
    <name type="scientific">Vibrio pectenicida</name>
    <dbReference type="NCBI Taxonomy" id="62763"/>
    <lineage>
        <taxon>Bacteria</taxon>
        <taxon>Pseudomonadati</taxon>
        <taxon>Pseudomonadota</taxon>
        <taxon>Gammaproteobacteria</taxon>
        <taxon>Vibrionales</taxon>
        <taxon>Vibrionaceae</taxon>
        <taxon>Vibrio</taxon>
    </lineage>
</organism>
<evidence type="ECO:0000313" key="1">
    <source>
        <dbReference type="EMBL" id="RSD31382.1"/>
    </source>
</evidence>
<dbReference type="AlphaFoldDB" id="A0A3R9FPQ6"/>
<dbReference type="OrthoDB" id="5862479at2"/>
<sequence>MINKAKQIKIDTEFSEFAINYQAISGNIITVQELRRRTYVGALFDQDGEMCAGFTVNCEQPLVYLSDLPQAMTTHTLCKSKNDMVEGGSIWVKDNLSDFTRGYVFLVASWRAYAMKKRYYMAGARNSKIAKRQKFLFPNVLFEGKTEKFDYLCVLYCRREYIFVQIGLILLRYWCVQPFKKWMSGVKGIAMNFASKF</sequence>
<dbReference type="EMBL" id="RSFA01000033">
    <property type="protein sequence ID" value="RSD31382.1"/>
    <property type="molecule type" value="Genomic_DNA"/>
</dbReference>
<protein>
    <submittedName>
        <fullName evidence="1">Uncharacterized protein</fullName>
    </submittedName>
</protein>
<dbReference type="RefSeq" id="WP_125320942.1">
    <property type="nucleotide sequence ID" value="NZ_AP024889.1"/>
</dbReference>
<comment type="caution">
    <text evidence="1">The sequence shown here is derived from an EMBL/GenBank/DDBJ whole genome shotgun (WGS) entry which is preliminary data.</text>
</comment>
<dbReference type="Proteomes" id="UP000269041">
    <property type="component" value="Unassembled WGS sequence"/>
</dbReference>
<accession>A0A3R9FPQ6</accession>
<reference evidence="1 2" key="1">
    <citation type="submission" date="2018-12" db="EMBL/GenBank/DDBJ databases">
        <title>Genomic taxonomy of the Vibrionaceae family.</title>
        <authorList>
            <person name="Gomez-Gil B."/>
            <person name="Enciso-Ibarra K."/>
        </authorList>
    </citation>
    <scope>NUCLEOTIDE SEQUENCE [LARGE SCALE GENOMIC DNA]</scope>
    <source>
        <strain evidence="1 2">CAIM 594</strain>
    </source>
</reference>
<keyword evidence="2" id="KW-1185">Reference proteome</keyword>